<dbReference type="Proteomes" id="UP000028073">
    <property type="component" value="Unassembled WGS sequence"/>
</dbReference>
<dbReference type="AlphaFoldDB" id="A0A081N127"/>
<reference evidence="3 4" key="1">
    <citation type="submission" date="2014-06" db="EMBL/GenBank/DDBJ databases">
        <title>Whole Genome Sequences of Three Symbiotic Endozoicomonas Bacteria.</title>
        <authorList>
            <person name="Neave M.J."/>
            <person name="Apprill A."/>
            <person name="Voolstra C.R."/>
        </authorList>
    </citation>
    <scope>NUCLEOTIDE SEQUENCE [LARGE SCALE GENOMIC DNA]</scope>
    <source>
        <strain evidence="3 4">DSM 25634</strain>
    </source>
</reference>
<accession>A0A081N127</accession>
<feature type="domain" description="Chalcone isomerase" evidence="2">
    <location>
        <begin position="21"/>
        <end position="187"/>
    </location>
</feature>
<dbReference type="STRING" id="1137799.GZ78_27245"/>
<evidence type="ECO:0000256" key="1">
    <source>
        <dbReference type="SAM" id="SignalP"/>
    </source>
</evidence>
<dbReference type="Pfam" id="PF16036">
    <property type="entry name" value="Chalcone_3"/>
    <property type="match status" value="1"/>
</dbReference>
<gene>
    <name evidence="3" type="ORF">GZ78_27245</name>
</gene>
<proteinExistence type="predicted"/>
<name>A0A081N127_9GAMM</name>
<comment type="caution">
    <text evidence="3">The sequence shown here is derived from an EMBL/GenBank/DDBJ whole genome shotgun (WGS) entry which is preliminary data.</text>
</comment>
<dbReference type="SUPFAM" id="SSF54626">
    <property type="entry name" value="Chalcone isomerase"/>
    <property type="match status" value="1"/>
</dbReference>
<evidence type="ECO:0000313" key="3">
    <source>
        <dbReference type="EMBL" id="KEQ12150.1"/>
    </source>
</evidence>
<dbReference type="GO" id="GO:0016872">
    <property type="term" value="F:intramolecular lyase activity"/>
    <property type="evidence" value="ECO:0007669"/>
    <property type="project" value="InterPro"/>
</dbReference>
<sequence>MKKLFVVVFGMALWQSAHALSMKGMEVPEAVKVSDGTVLQLQGAAVRSWYLVVDGYIGALYLENPTSDVSRILSDESYQRMTFTILFSKMSARRIANAFYDAIQINTSEEEQKELEEGIGQFMGMIDGTMKKGDSGTFEYIPGIGARVNIAGEEKGIIPGKKVFNAILKVWIGETPPNKQFKEGVLGLTAKG</sequence>
<dbReference type="EMBL" id="JOKH01000010">
    <property type="protein sequence ID" value="KEQ12150.1"/>
    <property type="molecule type" value="Genomic_DNA"/>
</dbReference>
<keyword evidence="4" id="KW-1185">Reference proteome</keyword>
<organism evidence="3 4">
    <name type="scientific">Endozoicomonas numazuensis</name>
    <dbReference type="NCBI Taxonomy" id="1137799"/>
    <lineage>
        <taxon>Bacteria</taxon>
        <taxon>Pseudomonadati</taxon>
        <taxon>Pseudomonadota</taxon>
        <taxon>Gammaproteobacteria</taxon>
        <taxon>Oceanospirillales</taxon>
        <taxon>Endozoicomonadaceae</taxon>
        <taxon>Endozoicomonas</taxon>
    </lineage>
</organism>
<feature type="signal peptide" evidence="1">
    <location>
        <begin position="1"/>
        <end position="19"/>
    </location>
</feature>
<dbReference type="InterPro" id="IPR016087">
    <property type="entry name" value="Chalcone_isomerase"/>
</dbReference>
<dbReference type="RefSeq" id="WP_034842848.1">
    <property type="nucleotide sequence ID" value="NZ_JOKH01000010.1"/>
</dbReference>
<protein>
    <recommendedName>
        <fullName evidence="2">Chalcone isomerase domain-containing protein</fullName>
    </recommendedName>
</protein>
<feature type="chain" id="PRO_5001760444" description="Chalcone isomerase domain-containing protein" evidence="1">
    <location>
        <begin position="20"/>
        <end position="192"/>
    </location>
</feature>
<dbReference type="OrthoDB" id="7277038at2"/>
<evidence type="ECO:0000259" key="2">
    <source>
        <dbReference type="Pfam" id="PF16036"/>
    </source>
</evidence>
<dbReference type="Gene3D" id="3.50.70.10">
    <property type="match status" value="1"/>
</dbReference>
<keyword evidence="1" id="KW-0732">Signal</keyword>
<dbReference type="InterPro" id="IPR016088">
    <property type="entry name" value="Chalcone_isomerase_3-sand"/>
</dbReference>
<dbReference type="InterPro" id="IPR036298">
    <property type="entry name" value="Chalcone_isomerase_sf"/>
</dbReference>
<dbReference type="eggNOG" id="COG0810">
    <property type="taxonomic scope" value="Bacteria"/>
</dbReference>
<evidence type="ECO:0000313" key="4">
    <source>
        <dbReference type="Proteomes" id="UP000028073"/>
    </source>
</evidence>